<name>A0A5B0SH78_PUCGR</name>
<protein>
    <submittedName>
        <fullName evidence="2">Uncharacterized protein</fullName>
    </submittedName>
</protein>
<reference evidence="2 3" key="1">
    <citation type="submission" date="2019-05" db="EMBL/GenBank/DDBJ databases">
        <title>Emergence of the Ug99 lineage of the wheat stem rust pathogen through somatic hybridization.</title>
        <authorList>
            <person name="Li F."/>
            <person name="Upadhyaya N.M."/>
            <person name="Sperschneider J."/>
            <person name="Matny O."/>
            <person name="Nguyen-Phuc H."/>
            <person name="Mago R."/>
            <person name="Raley C."/>
            <person name="Miller M.E."/>
            <person name="Silverstein K.A.T."/>
            <person name="Henningsen E."/>
            <person name="Hirsch C.D."/>
            <person name="Visser B."/>
            <person name="Pretorius Z.A."/>
            <person name="Steffenson B.J."/>
            <person name="Schwessinger B."/>
            <person name="Dodds P.N."/>
            <person name="Figueroa M."/>
        </authorList>
    </citation>
    <scope>NUCLEOTIDE SEQUENCE [LARGE SCALE GENOMIC DNA]</scope>
    <source>
        <strain evidence="2 3">Ug99</strain>
    </source>
</reference>
<evidence type="ECO:0000256" key="1">
    <source>
        <dbReference type="SAM" id="MobiDB-lite"/>
    </source>
</evidence>
<proteinExistence type="predicted"/>
<dbReference type="EMBL" id="VDEP01000011">
    <property type="protein sequence ID" value="KAA1137192.1"/>
    <property type="molecule type" value="Genomic_DNA"/>
</dbReference>
<dbReference type="Proteomes" id="UP000325313">
    <property type="component" value="Unassembled WGS sequence"/>
</dbReference>
<accession>A0A5B0SH78</accession>
<dbReference type="AlphaFoldDB" id="A0A5B0SH78"/>
<gene>
    <name evidence="2" type="ORF">PGTUg99_013201</name>
</gene>
<organism evidence="2 3">
    <name type="scientific">Puccinia graminis f. sp. tritici</name>
    <dbReference type="NCBI Taxonomy" id="56615"/>
    <lineage>
        <taxon>Eukaryota</taxon>
        <taxon>Fungi</taxon>
        <taxon>Dikarya</taxon>
        <taxon>Basidiomycota</taxon>
        <taxon>Pucciniomycotina</taxon>
        <taxon>Pucciniomycetes</taxon>
        <taxon>Pucciniales</taxon>
        <taxon>Pucciniaceae</taxon>
        <taxon>Puccinia</taxon>
    </lineage>
</organism>
<evidence type="ECO:0000313" key="2">
    <source>
        <dbReference type="EMBL" id="KAA1137192.1"/>
    </source>
</evidence>
<comment type="caution">
    <text evidence="2">The sequence shown here is derived from an EMBL/GenBank/DDBJ whole genome shotgun (WGS) entry which is preliminary data.</text>
</comment>
<feature type="region of interest" description="Disordered" evidence="1">
    <location>
        <begin position="40"/>
        <end position="76"/>
    </location>
</feature>
<sequence>MYTIVLTVSAVPDYIHEADRQHNPKEVSAALVATCASDSVPQISRERNRNLTPASRPVSTPEPPPPFNLAPTTGPAGAKVKALIMPKVES</sequence>
<evidence type="ECO:0000313" key="3">
    <source>
        <dbReference type="Proteomes" id="UP000325313"/>
    </source>
</evidence>